<dbReference type="InterPro" id="IPR001611">
    <property type="entry name" value="Leu-rich_rpt"/>
</dbReference>
<dbReference type="Pfam" id="PF13516">
    <property type="entry name" value="LRR_6"/>
    <property type="match status" value="4"/>
</dbReference>
<evidence type="ECO:0000256" key="1">
    <source>
        <dbReference type="ARBA" id="ARBA00022737"/>
    </source>
</evidence>
<name>A0A0G4I9Y6_9ALVE</name>
<dbReference type="EMBL" id="CDMZ01005730">
    <property type="protein sequence ID" value="CEM53833.1"/>
    <property type="molecule type" value="Genomic_DNA"/>
</dbReference>
<dbReference type="Gene3D" id="3.80.10.10">
    <property type="entry name" value="Ribonuclease Inhibitor"/>
    <property type="match status" value="2"/>
</dbReference>
<gene>
    <name evidence="3" type="ORF">Cvel_12298</name>
</gene>
<dbReference type="PANTHER" id="PTHR24111:SF0">
    <property type="entry name" value="LEUCINE-RICH REPEAT-CONTAINING PROTEIN"/>
    <property type="match status" value="1"/>
</dbReference>
<keyword evidence="1" id="KW-0677">Repeat</keyword>
<dbReference type="SUPFAM" id="SSF52047">
    <property type="entry name" value="RNI-like"/>
    <property type="match status" value="1"/>
</dbReference>
<dbReference type="VEuPathDB" id="CryptoDB:Cvel_12298"/>
<dbReference type="PANTHER" id="PTHR24111">
    <property type="entry name" value="LEUCINE-RICH REPEAT-CONTAINING PROTEIN 34"/>
    <property type="match status" value="1"/>
</dbReference>
<protein>
    <submittedName>
        <fullName evidence="3">Uncharacterized protein</fullName>
    </submittedName>
</protein>
<dbReference type="InterPro" id="IPR032675">
    <property type="entry name" value="LRR_dom_sf"/>
</dbReference>
<dbReference type="PhylomeDB" id="A0A0G4I9Y6"/>
<evidence type="ECO:0000256" key="2">
    <source>
        <dbReference type="SAM" id="MobiDB-lite"/>
    </source>
</evidence>
<proteinExistence type="predicted"/>
<evidence type="ECO:0000313" key="3">
    <source>
        <dbReference type="EMBL" id="CEM53833.1"/>
    </source>
</evidence>
<dbReference type="AlphaFoldDB" id="A0A0G4I9Y6"/>
<dbReference type="InterPro" id="IPR052201">
    <property type="entry name" value="LRR-containing_regulator"/>
</dbReference>
<reference evidence="3" key="1">
    <citation type="submission" date="2014-11" db="EMBL/GenBank/DDBJ databases">
        <authorList>
            <person name="Otto D Thomas"/>
            <person name="Naeem Raeece"/>
        </authorList>
    </citation>
    <scope>NUCLEOTIDE SEQUENCE</scope>
</reference>
<feature type="region of interest" description="Disordered" evidence="2">
    <location>
        <begin position="1"/>
        <end position="21"/>
    </location>
</feature>
<dbReference type="SMART" id="SM00368">
    <property type="entry name" value="LRR_RI"/>
    <property type="match status" value="6"/>
</dbReference>
<sequence length="405" mass="44398">MAAAEVAPPLNGGSTSSRADPLQVLNDYTTAGTSEGLSINPLIVEQLSEAAKAQQEDAEVNHLVISAPGNDRRVFSNRIGDTDIALISKVFSPQGFALQYVDFSYNTIGDKGAAGIANMLPECPNLRALILRSNDIGPYGAHMIASKLSVCTELSKLDLSFNPIGRDGGMSVAAYLQTPNKLLHLDVDSAEVNIDVLIALAAVLHVNNRTLCILNVENPRLFTLQQEHCTHFGRMLQVNTRLMELYLGKQKIRDEGTQVLVSHLFDNRALRVLDLRCNEISVKGAFEIARLLESDAVLQWLNLEANRMQDEGAFHIADALKYNRHLSTLERFQAVHNDFGPTAAAKWGKLLQKAPKVVVWSGVEVVNVCERGGEVGVEDGFSKMVEGFQLNFDSGFDRDVEKETL</sequence>
<accession>A0A0G4I9Y6</accession>
<organism evidence="3">
    <name type="scientific">Chromera velia CCMP2878</name>
    <dbReference type="NCBI Taxonomy" id="1169474"/>
    <lineage>
        <taxon>Eukaryota</taxon>
        <taxon>Sar</taxon>
        <taxon>Alveolata</taxon>
        <taxon>Colpodellida</taxon>
        <taxon>Chromeraceae</taxon>
        <taxon>Chromera</taxon>
    </lineage>
</organism>